<reference evidence="6" key="1">
    <citation type="submission" date="2015-12" db="EMBL/GenBank/DDBJ databases">
        <title>Update maize B73 reference genome by single molecule sequencing technologies.</title>
        <authorList>
            <consortium name="Maize Genome Sequencing Project"/>
            <person name="Ware D."/>
        </authorList>
    </citation>
    <scope>NUCLEOTIDE SEQUENCE [LARGE SCALE GENOMIC DNA]</scope>
    <source>
        <tissue evidence="6">Seedling</tissue>
    </source>
</reference>
<accession>A0A1D6KFQ1</accession>
<dbReference type="ExpressionAtlas" id="A0A1D6KFQ1">
    <property type="expression patterns" value="baseline and differential"/>
</dbReference>
<feature type="region of interest" description="Disordered" evidence="4">
    <location>
        <begin position="1297"/>
        <end position="1319"/>
    </location>
</feature>
<feature type="coiled-coil region" evidence="3">
    <location>
        <begin position="472"/>
        <end position="639"/>
    </location>
</feature>
<feature type="compositionally biased region" description="Basic residues" evidence="4">
    <location>
        <begin position="1558"/>
        <end position="1567"/>
    </location>
</feature>
<dbReference type="InterPro" id="IPR051861">
    <property type="entry name" value="NET_actin-binding_domain"/>
</dbReference>
<dbReference type="InParanoid" id="A0A1D6KFQ1"/>
<dbReference type="GO" id="GO:0003779">
    <property type="term" value="F:actin binding"/>
    <property type="evidence" value="ECO:0007669"/>
    <property type="project" value="InterPro"/>
</dbReference>
<gene>
    <name evidence="6" type="ORF">ZEAMMB73_Zm00001d031005</name>
</gene>
<sequence>MAMSPSNPMRKYSWWWDSHISPKNSKWLQENLTDMDSKIKVMIKIIDEDADSFARRAEMYYKRRPELMSLLEELYRAYRALAERYDHAAGELRQAHKKMAEAFPDEFQLDFDDDLPTETVTTETEADNRDMTPFFLSFIKAGDSKKRAKEDQDHEKLQKEISSLSQENQELKKKITSVLEKGNMAEFEVLSLKEALAEQEAEKEAAFSQCQQSSDRLQSLKSEILHTQEEFNKLKEEMQNGLQNLSTAEERCLLLETANQNLLLELDKLKLASKEKHDELNEKHIELEKLSISIQEEQLKSMQAEMARLSVEKQLTQAQEKLRLMSLEKHGETSKIENIESTRVQLQKELDSIREENRKLDDQNHSSTSVIIRLQDEIISLKNAQRRLEEEVSRHVEDKKVLQHELSHLKDSKGDMDRKHFSIKEQIQEVNFNVESLQSLAQEVRDGNVELKETIKNHDGVKALYVDNLMLLERTLEKNAHLERSLSAATNEIEGLQEKKSALEESCKHLHSKVNGHQSERAMFVARIEGISHTVEKLSEKNVFLENLLSDKNTELELLRRKLKDSEESTHAFRNQNSVLRSEKRTLMREVDSINSALLSLETQYAELEGRYLDLEQDKDKALNEVIKLRDLLRLEKEKHKEATNSDMTKFSAIQKQIGLLLKEVHRREDQLQEEEHRIVEAQTEIFILQRCLGDMAEANADVLAQLQKQQVVCKDQEEKVDFLSQNNQQLTEGIGSVVEVLNLDEKYESLDLMKIDVVVQLLLHEIKCLLNTISDAQDVKQNQILEKSLVVTLLEHFGREVADLRSERSVLKQEWQAKSEELQQLQSEKHDLLKISCELRKEMEARNRKVDELKSEAKFLVRQLSELQESRQSLQAEIVKLIAENSSLSSKVYRSREKETSFDEDFSTLVDEAIRTDILGVIFRSLYEERTSQLQRLHEDFGSLHAAGNELYQEIKLMNKKLGDLQLENNYLEKELSRTLSICDGSGTEISSGRRRAMRRDTKLLKSGRKSQEGGQNMEQRKEVDNAGLEKSNEMLRVELQKLKNELQVLKSKEQPVIDVKSCDAEITKLLASMQLATANASLFKEKVLELIVTCESFEISDMVQKEVLKEEITRRNSYVDELKDKLNAIEIENRRLKVDLNGDFTLLGALQTEVDALEKQTLSLAKDCLPPSMLKKEVYILCHVVIQASLILENPLSPQLSKIAVRPSEDQNTTKVVKDMELQKLHGTIKALQKVVSDTGVVLEQERLDFNSNLQDARKQIEMLKLKEILDSDASDVNYERMMKDIQLDLVHTPSRRAAASSHGRHRKKNSVAATAQSDDNKMLALWSVDRVSSGSRRHDMDLRPPQSEAAETEKGKKRPSSEPVPVVTVKDLSVDKQEVLSRPTVMAVAATATTTEPHREWKKKVIDRLSSEAQRLRDLRTIVQELRAGVEASSDAELDGVKAQMAGAEGAIAELVDANAKLLKKAEEFTSAGDGGGDVDLRSRSQRKILERVRKMSDKAGRLELELQRFQHALLRHEEERAARRAAKAAAASTTVQVQRRSRVQLVEYLYGRRRDSRRPKQKARGPSCCMRAKAIDD</sequence>
<evidence type="ECO:0000256" key="1">
    <source>
        <dbReference type="ARBA" id="ARBA00023054"/>
    </source>
</evidence>
<dbReference type="SMR" id="A0A1D6KFQ1"/>
<comment type="similarity">
    <text evidence="2">Belongs to the NET family.</text>
</comment>
<feature type="domain" description="NAB" evidence="5">
    <location>
        <begin position="12"/>
        <end position="92"/>
    </location>
</feature>
<proteinExistence type="inferred from homology"/>
<dbReference type="STRING" id="4577.A0A1D6KFQ1"/>
<keyword evidence="1 3" id="KW-0175">Coiled coil</keyword>
<feature type="coiled-coil region" evidence="3">
    <location>
        <begin position="292"/>
        <end position="405"/>
    </location>
</feature>
<dbReference type="EMBL" id="CM007647">
    <property type="protein sequence ID" value="ONM01959.1"/>
    <property type="molecule type" value="Genomic_DNA"/>
</dbReference>
<evidence type="ECO:0000256" key="3">
    <source>
        <dbReference type="SAM" id="Coils"/>
    </source>
</evidence>
<dbReference type="EMBL" id="CM007647">
    <property type="protein sequence ID" value="ONM01947.1"/>
    <property type="molecule type" value="Genomic_DNA"/>
</dbReference>
<dbReference type="Pfam" id="PF07765">
    <property type="entry name" value="KIP1"/>
    <property type="match status" value="1"/>
</dbReference>
<dbReference type="PANTHER" id="PTHR32258">
    <property type="entry name" value="PROTEIN NETWORKED 4A"/>
    <property type="match status" value="1"/>
</dbReference>
<dbReference type="PROSITE" id="PS51774">
    <property type="entry name" value="NAB"/>
    <property type="match status" value="1"/>
</dbReference>
<evidence type="ECO:0000256" key="4">
    <source>
        <dbReference type="SAM" id="MobiDB-lite"/>
    </source>
</evidence>
<feature type="coiled-coil region" evidence="3">
    <location>
        <begin position="147"/>
        <end position="251"/>
    </location>
</feature>
<dbReference type="EMBL" id="CM007647">
    <property type="protein sequence ID" value="ONM01940.1"/>
    <property type="molecule type" value="Genomic_DNA"/>
</dbReference>
<evidence type="ECO:0000313" key="6">
    <source>
        <dbReference type="EMBL" id="ONM01940.1"/>
    </source>
</evidence>
<feature type="coiled-coil region" evidence="3">
    <location>
        <begin position="795"/>
        <end position="892"/>
    </location>
</feature>
<dbReference type="PANTHER" id="PTHR32258:SF9">
    <property type="entry name" value="PROTEIN NETWORKED 1A"/>
    <property type="match status" value="1"/>
</dbReference>
<dbReference type="Gene3D" id="1.10.287.1490">
    <property type="match status" value="1"/>
</dbReference>
<feature type="coiled-coil region" evidence="3">
    <location>
        <begin position="665"/>
        <end position="734"/>
    </location>
</feature>
<evidence type="ECO:0000256" key="2">
    <source>
        <dbReference type="ARBA" id="ARBA00038006"/>
    </source>
</evidence>
<feature type="region of interest" description="Disordered" evidence="4">
    <location>
        <begin position="1558"/>
        <end position="1581"/>
    </location>
</feature>
<evidence type="ECO:0000259" key="5">
    <source>
        <dbReference type="PROSITE" id="PS51774"/>
    </source>
</evidence>
<protein>
    <submittedName>
        <fullName evidence="6">Protein NETWORKED 1A</fullName>
    </submittedName>
</protein>
<dbReference type="IntAct" id="A0A1D6KFQ1">
    <property type="interactions" value="1"/>
</dbReference>
<feature type="region of interest" description="Disordered" evidence="4">
    <location>
        <begin position="1337"/>
        <end position="1368"/>
    </location>
</feature>
<organism evidence="6">
    <name type="scientific">Zea mays</name>
    <name type="common">Maize</name>
    <dbReference type="NCBI Taxonomy" id="4577"/>
    <lineage>
        <taxon>Eukaryota</taxon>
        <taxon>Viridiplantae</taxon>
        <taxon>Streptophyta</taxon>
        <taxon>Embryophyta</taxon>
        <taxon>Tracheophyta</taxon>
        <taxon>Spermatophyta</taxon>
        <taxon>Magnoliopsida</taxon>
        <taxon>Liliopsida</taxon>
        <taxon>Poales</taxon>
        <taxon>Poaceae</taxon>
        <taxon>PACMAD clade</taxon>
        <taxon>Panicoideae</taxon>
        <taxon>Andropogonodae</taxon>
        <taxon>Andropogoneae</taxon>
        <taxon>Tripsacinae</taxon>
        <taxon>Zea</taxon>
    </lineage>
</organism>
<dbReference type="InterPro" id="IPR011684">
    <property type="entry name" value="NAB"/>
</dbReference>
<name>A0A1D6KFQ1_MAIZE</name>
<feature type="coiled-coil region" evidence="3">
    <location>
        <begin position="1496"/>
        <end position="1523"/>
    </location>
</feature>
<feature type="region of interest" description="Disordered" evidence="4">
    <location>
        <begin position="992"/>
        <end position="1029"/>
    </location>
</feature>